<name>A0A060QJN8_9PROT</name>
<reference evidence="1 2" key="1">
    <citation type="journal article" date="2014" name="Genome Biol. Evol.">
        <title>Acetic acid bacteria genomes reveal functional traits for adaptation to life in insect guts.</title>
        <authorList>
            <person name="Chouaia B."/>
            <person name="Gaiarsa S."/>
            <person name="Crotti E."/>
            <person name="Comandatore F."/>
            <person name="Degli Esposti M."/>
            <person name="Ricci I."/>
            <person name="Alma A."/>
            <person name="Favia G."/>
            <person name="Bandi C."/>
            <person name="Daffonchio D."/>
        </authorList>
    </citation>
    <scope>NUCLEOTIDE SEQUENCE [LARGE SCALE GENOMIC DNA]</scope>
    <source>
        <strain evidence="1 2">SF2.1</strain>
    </source>
</reference>
<dbReference type="AlphaFoldDB" id="A0A060QJN8"/>
<evidence type="ECO:0000313" key="1">
    <source>
        <dbReference type="EMBL" id="CDG40918.1"/>
    </source>
</evidence>
<dbReference type="EMBL" id="CBLX010000024">
    <property type="protein sequence ID" value="CDG40918.1"/>
    <property type="molecule type" value="Genomic_DNA"/>
</dbReference>
<reference evidence="1 2" key="2">
    <citation type="journal article" date="2014" name="PLoS ONE">
        <title>Evolution of mitochondria reconstructed from the energy metabolism of living bacteria.</title>
        <authorList>
            <person name="Degli Esposti M."/>
            <person name="Chouaia B."/>
            <person name="Comandatore F."/>
            <person name="Crotti E."/>
            <person name="Sassera D."/>
            <person name="Lievens P.M."/>
            <person name="Daffonchio D."/>
            <person name="Bandi C."/>
        </authorList>
    </citation>
    <scope>NUCLEOTIDE SEQUENCE [LARGE SCALE GENOMIC DNA]</scope>
    <source>
        <strain evidence="1 2">SF2.1</strain>
    </source>
</reference>
<organism evidence="1 2">
    <name type="scientific">Asaia bogorensis</name>
    <dbReference type="NCBI Taxonomy" id="91915"/>
    <lineage>
        <taxon>Bacteria</taxon>
        <taxon>Pseudomonadati</taxon>
        <taxon>Pseudomonadota</taxon>
        <taxon>Alphaproteobacteria</taxon>
        <taxon>Acetobacterales</taxon>
        <taxon>Acetobacteraceae</taxon>
        <taxon>Asaia</taxon>
    </lineage>
</organism>
<comment type="caution">
    <text evidence="1">The sequence shown here is derived from an EMBL/GenBank/DDBJ whole genome shotgun (WGS) entry which is preliminary data.</text>
</comment>
<evidence type="ECO:0000313" key="2">
    <source>
        <dbReference type="Proteomes" id="UP000027583"/>
    </source>
</evidence>
<accession>A0A060QJN8</accession>
<gene>
    <name evidence="1" type="ORF">ASAP_2873</name>
</gene>
<protein>
    <submittedName>
        <fullName evidence="1">Uncharacterized protein</fullName>
    </submittedName>
</protein>
<sequence>MGLLSCTATGGASALKIYVKKPEVSRAVAARTHYNCPYDDPVP</sequence>
<proteinExistence type="predicted"/>
<dbReference type="Proteomes" id="UP000027583">
    <property type="component" value="Unassembled WGS sequence"/>
</dbReference>